<accession>A0A6M0RKA0</accession>
<organism evidence="1 2">
    <name type="scientific">Adonisia turfae CCMR0081</name>
    <dbReference type="NCBI Taxonomy" id="2292702"/>
    <lineage>
        <taxon>Bacteria</taxon>
        <taxon>Bacillati</taxon>
        <taxon>Cyanobacteriota</taxon>
        <taxon>Adonisia</taxon>
        <taxon>Adonisia turfae</taxon>
    </lineage>
</organism>
<reference evidence="1 2" key="1">
    <citation type="journal article" date="2020" name="Microb. Ecol.">
        <title>Ecogenomics of the Marine Benthic Filamentous Cyanobacterium Adonisia.</title>
        <authorList>
            <person name="Walter J.M."/>
            <person name="Coutinho F.H."/>
            <person name="Leomil L."/>
            <person name="Hargreaves P.I."/>
            <person name="Campeao M.E."/>
            <person name="Vieira V.V."/>
            <person name="Silva B.S."/>
            <person name="Fistarol G.O."/>
            <person name="Salomon P.S."/>
            <person name="Sawabe T."/>
            <person name="Mino S."/>
            <person name="Hosokawa M."/>
            <person name="Miyashita H."/>
            <person name="Maruyama F."/>
            <person name="van Verk M.C."/>
            <person name="Dutilh B.E."/>
            <person name="Thompson C.C."/>
            <person name="Thompson F.L."/>
        </authorList>
    </citation>
    <scope>NUCLEOTIDE SEQUENCE [LARGE SCALE GENOMIC DNA]</scope>
    <source>
        <strain evidence="1 2">CCMR0081</strain>
    </source>
</reference>
<name>A0A6M0RKA0_9CYAN</name>
<dbReference type="RefSeq" id="WP_163698028.1">
    <property type="nucleotide sequence ID" value="NZ_QXHD01000004.1"/>
</dbReference>
<dbReference type="Proteomes" id="UP000481033">
    <property type="component" value="Unassembled WGS sequence"/>
</dbReference>
<gene>
    <name evidence="1" type="ORF">DXZ20_10485</name>
</gene>
<sequence>MAQIIELPESCYFSDYFKLNYYLEDIVTHFGYSLELTSLVLPQSEKPVDTIDRLRQRLEESLPFVTLDSESARREFLIAPLVLELVHLIHVKVKVSYSLKATDQLKGLLDYYLQSGHSLLIIEATDENLERGFKQLAAELIALDKVTDSSSGNLLYGAVSIGRIWQFAVLDRQQRKISQDLELYRVPADVDPLMSILVAILTDQASEG</sequence>
<evidence type="ECO:0000313" key="2">
    <source>
        <dbReference type="Proteomes" id="UP000481033"/>
    </source>
</evidence>
<proteinExistence type="predicted"/>
<keyword evidence="2" id="KW-1185">Reference proteome</keyword>
<evidence type="ECO:0000313" key="1">
    <source>
        <dbReference type="EMBL" id="NEZ56091.1"/>
    </source>
</evidence>
<dbReference type="EMBL" id="QXHD01000004">
    <property type="protein sequence ID" value="NEZ56091.1"/>
    <property type="molecule type" value="Genomic_DNA"/>
</dbReference>
<comment type="caution">
    <text evidence="1">The sequence shown here is derived from an EMBL/GenBank/DDBJ whole genome shotgun (WGS) entry which is preliminary data.</text>
</comment>
<dbReference type="AlphaFoldDB" id="A0A6M0RKA0"/>
<protein>
    <submittedName>
        <fullName evidence="1">Uncharacterized protein</fullName>
    </submittedName>
</protein>